<feature type="domain" description="MobA/VirD2-like nuclease" evidence="2">
    <location>
        <begin position="18"/>
        <end position="124"/>
    </location>
</feature>
<evidence type="ECO:0008006" key="6">
    <source>
        <dbReference type="Google" id="ProtNLM"/>
    </source>
</evidence>
<dbReference type="Proteomes" id="UP000216339">
    <property type="component" value="Unassembled WGS sequence"/>
</dbReference>
<comment type="caution">
    <text evidence="4">The sequence shown here is derived from an EMBL/GenBank/DDBJ whole genome shotgun (WGS) entry which is preliminary data.</text>
</comment>
<feature type="region of interest" description="Disordered" evidence="1">
    <location>
        <begin position="338"/>
        <end position="364"/>
    </location>
</feature>
<evidence type="ECO:0000256" key="1">
    <source>
        <dbReference type="SAM" id="MobiDB-lite"/>
    </source>
</evidence>
<proteinExistence type="predicted"/>
<evidence type="ECO:0000259" key="2">
    <source>
        <dbReference type="Pfam" id="PF03432"/>
    </source>
</evidence>
<dbReference type="InterPro" id="IPR005094">
    <property type="entry name" value="Endonuclease_MobA/VirD2"/>
</dbReference>
<dbReference type="Pfam" id="PF22863">
    <property type="entry name" value="TraI_middle"/>
    <property type="match status" value="1"/>
</dbReference>
<feature type="compositionally biased region" description="Basic and acidic residues" evidence="1">
    <location>
        <begin position="212"/>
        <end position="226"/>
    </location>
</feature>
<protein>
    <recommendedName>
        <fullName evidence="6">Relaxase/mobilization nuclease domain-containing protein</fullName>
    </recommendedName>
</protein>
<dbReference type="InterPro" id="IPR054462">
    <property type="entry name" value="TraI_M"/>
</dbReference>
<feature type="compositionally biased region" description="Basic and acidic residues" evidence="1">
    <location>
        <begin position="241"/>
        <end position="253"/>
    </location>
</feature>
<accession>A0A271IUV1</accession>
<feature type="region of interest" description="Disordered" evidence="1">
    <location>
        <begin position="199"/>
        <end position="293"/>
    </location>
</feature>
<feature type="domain" description="TraI-like middle" evidence="3">
    <location>
        <begin position="147"/>
        <end position="222"/>
    </location>
</feature>
<gene>
    <name evidence="4" type="ORF">BSZ37_20510</name>
</gene>
<dbReference type="EMBL" id="MQWD01000005">
    <property type="protein sequence ID" value="PAP74564.1"/>
    <property type="molecule type" value="Genomic_DNA"/>
</dbReference>
<name>A0A271IUV1_9BACT</name>
<reference evidence="4 5" key="1">
    <citation type="submission" date="2016-11" db="EMBL/GenBank/DDBJ databases">
        <title>Study of marine rhodopsin-containing bacteria.</title>
        <authorList>
            <person name="Yoshizawa S."/>
            <person name="Kumagai Y."/>
            <person name="Kogure K."/>
        </authorList>
    </citation>
    <scope>NUCLEOTIDE SEQUENCE [LARGE SCALE GENOMIC DNA]</scope>
    <source>
        <strain evidence="4 5">SAORIC-28</strain>
    </source>
</reference>
<organism evidence="4 5">
    <name type="scientific">Rubrivirga marina</name>
    <dbReference type="NCBI Taxonomy" id="1196024"/>
    <lineage>
        <taxon>Bacteria</taxon>
        <taxon>Pseudomonadati</taxon>
        <taxon>Rhodothermota</taxon>
        <taxon>Rhodothermia</taxon>
        <taxon>Rhodothermales</taxon>
        <taxon>Rubricoccaceae</taxon>
        <taxon>Rubrivirga</taxon>
    </lineage>
</organism>
<evidence type="ECO:0000259" key="3">
    <source>
        <dbReference type="Pfam" id="PF22863"/>
    </source>
</evidence>
<sequence>MGWAETRNMMEGMDGGRIDPDAVAAEMRDEAAASGVAKPVYHIAIAFDPDDHPTEAEVRAAADRTLRDLGLEDHQALVVRHTDQPHAHVHLMVNRVGPDGKAWSTWRDRYRLRASMEAQERELGVRWTGRNRELEQELPDGASPGAAGSKGFAVEVRATSLGDLRESESWADLNARLAASGLRVERRGRDAVVTDGTREAKLSSVSRTVSRKRLEDRLGPLRESAGRTEGGGPRHSGNAASDRDAARRADSPRSPRRGRPRTRGAARTSRQVRARRRALGRTPSAGHTGDRASLVAPRTKAVLASRLARGGLAALGASGQPDTDVERRLPRLAGTAARLAAGAATSRRAVGGPQGQTEAEPRPSLAERTLAQRASHRDVRPGGRVDRLAALVAERERVGRLGARRGHAANALARTRASASRTAQKATARTARASEAFSQALGRVYADPTAAGERFLGLAAREGPDAAAQKMAERPEAFGALRKAETKRALGLLRRETTDPARSGASEAARTGAGYIRANQARVEAAGASRTLSAGAGRHASDPVARALAVRLRRMERALAGPDGTPLGDRRLRDLDARISRAAGRIGRVPEGLRAAHGAPRSTVRGTRRATRALAARVGTVGVRVVAGVVRATGRGLGRE</sequence>
<keyword evidence="5" id="KW-1185">Reference proteome</keyword>
<dbReference type="AlphaFoldDB" id="A0A271IUV1"/>
<dbReference type="Pfam" id="PF03432">
    <property type="entry name" value="Relaxase"/>
    <property type="match status" value="1"/>
</dbReference>
<evidence type="ECO:0000313" key="4">
    <source>
        <dbReference type="EMBL" id="PAP74564.1"/>
    </source>
</evidence>
<feature type="compositionally biased region" description="Low complexity" evidence="1">
    <location>
        <begin position="338"/>
        <end position="349"/>
    </location>
</feature>
<evidence type="ECO:0000313" key="5">
    <source>
        <dbReference type="Proteomes" id="UP000216339"/>
    </source>
</evidence>
<feature type="compositionally biased region" description="Basic residues" evidence="1">
    <location>
        <begin position="254"/>
        <end position="279"/>
    </location>
</feature>